<organism evidence="10">
    <name type="scientific">Haemonchus placei</name>
    <name type="common">Barber's pole worm</name>
    <dbReference type="NCBI Taxonomy" id="6290"/>
    <lineage>
        <taxon>Eukaryota</taxon>
        <taxon>Metazoa</taxon>
        <taxon>Ecdysozoa</taxon>
        <taxon>Nematoda</taxon>
        <taxon>Chromadorea</taxon>
        <taxon>Rhabditida</taxon>
        <taxon>Rhabditina</taxon>
        <taxon>Rhabditomorpha</taxon>
        <taxon>Strongyloidea</taxon>
        <taxon>Trichostrongylidae</taxon>
        <taxon>Haemonchus</taxon>
    </lineage>
</organism>
<evidence type="ECO:0000313" key="10">
    <source>
        <dbReference type="WBParaSite" id="HPLM_0000939801-mRNA-1"/>
    </source>
</evidence>
<dbReference type="STRING" id="6290.A0A0N4WFC1"/>
<dbReference type="AlphaFoldDB" id="A0A0N4WFC1"/>
<dbReference type="WBParaSite" id="HPLM_0000939801-mRNA-1">
    <property type="protein sequence ID" value="HPLM_0000939801-mRNA-1"/>
    <property type="gene ID" value="HPLM_0000939801"/>
</dbReference>
<dbReference type="Proteomes" id="UP000268014">
    <property type="component" value="Unassembled WGS sequence"/>
</dbReference>
<dbReference type="SUPFAM" id="SSF55920">
    <property type="entry name" value="Creatinase/aminopeptidase"/>
    <property type="match status" value="1"/>
</dbReference>
<reference evidence="10" key="1">
    <citation type="submission" date="2017-02" db="UniProtKB">
        <authorList>
            <consortium name="WormBaseParasite"/>
        </authorList>
    </citation>
    <scope>IDENTIFICATION</scope>
</reference>
<keyword evidence="4" id="KW-0378">Hydrolase</keyword>
<reference evidence="8 9" key="2">
    <citation type="submission" date="2018-11" db="EMBL/GenBank/DDBJ databases">
        <authorList>
            <consortium name="Pathogen Informatics"/>
        </authorList>
    </citation>
    <scope>NUCLEOTIDE SEQUENCE [LARGE SCALE GENOMIC DNA]</scope>
    <source>
        <strain evidence="8 9">MHpl1</strain>
    </source>
</reference>
<accession>A0A0N4WFC1</accession>
<dbReference type="SUPFAM" id="SSF51735">
    <property type="entry name" value="NAD(P)-binding Rossmann-fold domains"/>
    <property type="match status" value="1"/>
</dbReference>
<dbReference type="GO" id="GO:0030145">
    <property type="term" value="F:manganese ion binding"/>
    <property type="evidence" value="ECO:0007669"/>
    <property type="project" value="InterPro"/>
</dbReference>
<dbReference type="CDD" id="cd05233">
    <property type="entry name" value="SDR_c"/>
    <property type="match status" value="1"/>
</dbReference>
<protein>
    <submittedName>
        <fullName evidence="10">AMP_N domain-containing protein</fullName>
    </submittedName>
</protein>
<dbReference type="Gene3D" id="3.90.230.10">
    <property type="entry name" value="Creatinase/methionine aminopeptidase superfamily"/>
    <property type="match status" value="1"/>
</dbReference>
<dbReference type="PANTHER" id="PTHR43226">
    <property type="entry name" value="XAA-PRO AMINOPEPTIDASE 3"/>
    <property type="match status" value="1"/>
</dbReference>
<gene>
    <name evidence="8" type="ORF">HPLM_LOCUS9390</name>
</gene>
<dbReference type="GO" id="GO:0070006">
    <property type="term" value="F:metalloaminopeptidase activity"/>
    <property type="evidence" value="ECO:0007669"/>
    <property type="project" value="InterPro"/>
</dbReference>
<dbReference type="OrthoDB" id="4215474at2759"/>
<proteinExistence type="inferred from homology"/>
<dbReference type="InterPro" id="IPR052433">
    <property type="entry name" value="X-Pro_dipept-like"/>
</dbReference>
<evidence type="ECO:0000256" key="3">
    <source>
        <dbReference type="ARBA" id="ARBA00022723"/>
    </source>
</evidence>
<dbReference type="Gene3D" id="3.40.50.720">
    <property type="entry name" value="NAD(P)-binding Rossmann-like Domain"/>
    <property type="match status" value="1"/>
</dbReference>
<evidence type="ECO:0000256" key="1">
    <source>
        <dbReference type="ARBA" id="ARBA00001936"/>
    </source>
</evidence>
<dbReference type="EMBL" id="UZAF01017052">
    <property type="protein sequence ID" value="VDO37343.1"/>
    <property type="molecule type" value="Genomic_DNA"/>
</dbReference>
<evidence type="ECO:0000259" key="7">
    <source>
        <dbReference type="Pfam" id="PF05195"/>
    </source>
</evidence>
<dbReference type="PRINTS" id="PR00081">
    <property type="entry name" value="GDHRDH"/>
</dbReference>
<feature type="domain" description="Aminopeptidase P N-terminal" evidence="7">
    <location>
        <begin position="157"/>
        <end position="231"/>
    </location>
</feature>
<evidence type="ECO:0000313" key="9">
    <source>
        <dbReference type="Proteomes" id="UP000268014"/>
    </source>
</evidence>
<comment type="similarity">
    <text evidence="2">Belongs to the peptidase M24B family.</text>
</comment>
<evidence type="ECO:0000256" key="5">
    <source>
        <dbReference type="ARBA" id="ARBA00023211"/>
    </source>
</evidence>
<sequence>MSAPVALVTGATNSIGKAIVRRLAFAGYKVAAADQCPNAVDSVAEDNKRVVKDMGTLDSLVIVPPDNTVRGDIIDTDVKQFDRLFNDRLTIPFRLTQAAIPFLEKSKVEKDGTGAFWDSHVSNEALQQLQSMIPLGRLGRPSDAASLVQFLISPRARYLSGVTIPGCYYLIHSPKRGGPPRPILFMNKRSDFEELWEGALPGESSLELTAGFEELLPTRKINEVITKMASSGASLFFESDDWAGTEVVAARTQYGAYHCLKNHIDELRFVKSPMEIQSMRDVCTIGAQVVVSTIAGCRGFDNEASIGGLLEFESRRRGAEMLSYPPVIAAGARANTIHYLDANGAIEKSDCVLMDAGVDLNGYVSDITRCFPISGTFSPAQRILYDALLHVHEQLLEYAHNSEKIRLSNLYSHMVELICSAILEIGLLPQSTDSQKLLRAAESLCPHHVSHYLGMDVHDCTTISRDIDVPHGTVFTVEPGLYVPKDPQFPEEFRGIGLRIEDDVVATAEGIEVLSDGVPRGASEIEYLMRSQ</sequence>
<evidence type="ECO:0000259" key="6">
    <source>
        <dbReference type="Pfam" id="PF00557"/>
    </source>
</evidence>
<dbReference type="Pfam" id="PF00557">
    <property type="entry name" value="Peptidase_M24"/>
    <property type="match status" value="1"/>
</dbReference>
<dbReference type="InterPro" id="IPR000994">
    <property type="entry name" value="Pept_M24"/>
</dbReference>
<comment type="cofactor">
    <cofactor evidence="1">
        <name>Mn(2+)</name>
        <dbReference type="ChEBI" id="CHEBI:29035"/>
    </cofactor>
</comment>
<evidence type="ECO:0000256" key="2">
    <source>
        <dbReference type="ARBA" id="ARBA00008766"/>
    </source>
</evidence>
<keyword evidence="3" id="KW-0479">Metal-binding</keyword>
<dbReference type="InterPro" id="IPR002347">
    <property type="entry name" value="SDR_fam"/>
</dbReference>
<dbReference type="InterPro" id="IPR029149">
    <property type="entry name" value="Creatin/AminoP/Spt16_N"/>
</dbReference>
<dbReference type="SUPFAM" id="SSF53092">
    <property type="entry name" value="Creatinase/prolidase N-terminal domain"/>
    <property type="match status" value="1"/>
</dbReference>
<dbReference type="OMA" id="ESDDWAG"/>
<keyword evidence="9" id="KW-1185">Reference proteome</keyword>
<evidence type="ECO:0000313" key="8">
    <source>
        <dbReference type="EMBL" id="VDO37343.1"/>
    </source>
</evidence>
<dbReference type="InterPro" id="IPR007865">
    <property type="entry name" value="Aminopep_P_N"/>
</dbReference>
<dbReference type="Gene3D" id="3.40.350.10">
    <property type="entry name" value="Creatinase/prolidase N-terminal domain"/>
    <property type="match status" value="1"/>
</dbReference>
<feature type="domain" description="Peptidase M24" evidence="6">
    <location>
        <begin position="278"/>
        <end position="507"/>
    </location>
</feature>
<dbReference type="PANTHER" id="PTHR43226:SF4">
    <property type="entry name" value="XAA-PRO AMINOPEPTIDASE 3"/>
    <property type="match status" value="1"/>
</dbReference>
<evidence type="ECO:0000256" key="4">
    <source>
        <dbReference type="ARBA" id="ARBA00022801"/>
    </source>
</evidence>
<name>A0A0N4WFC1_HAEPC</name>
<dbReference type="GO" id="GO:0005739">
    <property type="term" value="C:mitochondrion"/>
    <property type="evidence" value="ECO:0007669"/>
    <property type="project" value="TreeGrafter"/>
</dbReference>
<dbReference type="InterPro" id="IPR036291">
    <property type="entry name" value="NAD(P)-bd_dom_sf"/>
</dbReference>
<dbReference type="InterPro" id="IPR036005">
    <property type="entry name" value="Creatinase/aminopeptidase-like"/>
</dbReference>
<dbReference type="Pfam" id="PF05195">
    <property type="entry name" value="AMP_N"/>
    <property type="match status" value="1"/>
</dbReference>
<keyword evidence="5" id="KW-0464">Manganese</keyword>
<dbReference type="GO" id="GO:0006508">
    <property type="term" value="P:proteolysis"/>
    <property type="evidence" value="ECO:0007669"/>
    <property type="project" value="TreeGrafter"/>
</dbReference>